<keyword evidence="2" id="KW-0812">Transmembrane</keyword>
<protein>
    <submittedName>
        <fullName evidence="3">Uncharacterized protein</fullName>
    </submittedName>
</protein>
<feature type="compositionally biased region" description="Basic and acidic residues" evidence="1">
    <location>
        <begin position="302"/>
        <end position="322"/>
    </location>
</feature>
<dbReference type="VEuPathDB" id="FungiDB:UREG_05153"/>
<reference evidence="4" key="1">
    <citation type="journal article" date="2009" name="Genome Res.">
        <title>Comparative genomic analyses of the human fungal pathogens Coccidioides and their relatives.</title>
        <authorList>
            <person name="Sharpton T.J."/>
            <person name="Stajich J.E."/>
            <person name="Rounsley S.D."/>
            <person name="Gardner M.J."/>
            <person name="Wortman J.R."/>
            <person name="Jordar V.S."/>
            <person name="Maiti R."/>
            <person name="Kodira C.D."/>
            <person name="Neafsey D.E."/>
            <person name="Zeng Q."/>
            <person name="Hung C.-Y."/>
            <person name="McMahan C."/>
            <person name="Muszewska A."/>
            <person name="Grynberg M."/>
            <person name="Mandel M.A."/>
            <person name="Kellner E.M."/>
            <person name="Barker B.M."/>
            <person name="Galgiani J.N."/>
            <person name="Orbach M.J."/>
            <person name="Kirkland T.N."/>
            <person name="Cole G.T."/>
            <person name="Henn M.R."/>
            <person name="Birren B.W."/>
            <person name="Taylor J.W."/>
        </authorList>
    </citation>
    <scope>NUCLEOTIDE SEQUENCE [LARGE SCALE GENOMIC DNA]</scope>
    <source>
        <strain evidence="4">UAMH 1704</strain>
    </source>
</reference>
<feature type="transmembrane region" description="Helical" evidence="2">
    <location>
        <begin position="240"/>
        <end position="262"/>
    </location>
</feature>
<dbReference type="Proteomes" id="UP000002058">
    <property type="component" value="Unassembled WGS sequence"/>
</dbReference>
<feature type="region of interest" description="Disordered" evidence="1">
    <location>
        <begin position="75"/>
        <end position="102"/>
    </location>
</feature>
<feature type="compositionally biased region" description="Polar residues" evidence="1">
    <location>
        <begin position="93"/>
        <end position="102"/>
    </location>
</feature>
<evidence type="ECO:0000256" key="1">
    <source>
        <dbReference type="SAM" id="MobiDB-lite"/>
    </source>
</evidence>
<dbReference type="RefSeq" id="XP_002584464.1">
    <property type="nucleotide sequence ID" value="XM_002584418.1"/>
</dbReference>
<dbReference type="KEGG" id="ure:UREG_05153"/>
<accession>C4JRR4</accession>
<dbReference type="EMBL" id="CH476617">
    <property type="protein sequence ID" value="EEP80311.1"/>
    <property type="molecule type" value="Genomic_DNA"/>
</dbReference>
<dbReference type="HOGENOM" id="CLU_038276_1_0_1"/>
<organism evidence="3 4">
    <name type="scientific">Uncinocarpus reesii (strain UAMH 1704)</name>
    <dbReference type="NCBI Taxonomy" id="336963"/>
    <lineage>
        <taxon>Eukaryota</taxon>
        <taxon>Fungi</taxon>
        <taxon>Dikarya</taxon>
        <taxon>Ascomycota</taxon>
        <taxon>Pezizomycotina</taxon>
        <taxon>Eurotiomycetes</taxon>
        <taxon>Eurotiomycetidae</taxon>
        <taxon>Onygenales</taxon>
        <taxon>Onygenaceae</taxon>
        <taxon>Uncinocarpus</taxon>
    </lineage>
</organism>
<feature type="region of interest" description="Disordered" evidence="1">
    <location>
        <begin position="286"/>
        <end position="322"/>
    </location>
</feature>
<evidence type="ECO:0000313" key="4">
    <source>
        <dbReference type="Proteomes" id="UP000002058"/>
    </source>
</evidence>
<dbReference type="eggNOG" id="ENOG502QVDR">
    <property type="taxonomic scope" value="Eukaryota"/>
</dbReference>
<dbReference type="OrthoDB" id="4084551at2759"/>
<keyword evidence="2" id="KW-1133">Transmembrane helix</keyword>
<dbReference type="AlphaFoldDB" id="C4JRR4"/>
<sequence length="349" mass="38347">MLWSRYTLIGAIAAALGGSTGVGASAQWEVYAKRQEPAESDLVATTLESPTTAATIDGSMTAMTSTAAETATITTSNAATESTSETAAATPTQSVPAAQPTDSDVKACHADTESAIYPFCEPTNGQEVYVDESYYVTWDVDAFKINSTVQINLDYVNTTQNEGRSAYASDRIPNKIGFVTLQMDKIWLRDESRNNLTLYLLNYDLATEDHSIKKAGPMISLTKKPVQHYPPPPPSKPNKLGLAVGLPISLAVVFIIACGLCIGMRKHRRIGLGSIMGRRNRGYGGAKSKIERLGRGRRRDRSIRMDDLEDADRYMDNPHERADTDRFNEVERSQGNAFRTELPKLKTWR</sequence>
<dbReference type="GeneID" id="8439274"/>
<evidence type="ECO:0000256" key="2">
    <source>
        <dbReference type="SAM" id="Phobius"/>
    </source>
</evidence>
<dbReference type="InterPro" id="IPR028000">
    <property type="entry name" value="Pma1"/>
</dbReference>
<proteinExistence type="predicted"/>
<dbReference type="InParanoid" id="C4JRR4"/>
<dbReference type="Pfam" id="PF14610">
    <property type="entry name" value="Psg1"/>
    <property type="match status" value="1"/>
</dbReference>
<gene>
    <name evidence="3" type="ORF">UREG_05153</name>
</gene>
<evidence type="ECO:0000313" key="3">
    <source>
        <dbReference type="EMBL" id="EEP80311.1"/>
    </source>
</evidence>
<dbReference type="OMA" id="IMGRRNK"/>
<keyword evidence="4" id="KW-1185">Reference proteome</keyword>
<keyword evidence="2" id="KW-0472">Membrane</keyword>
<feature type="compositionally biased region" description="Low complexity" evidence="1">
    <location>
        <begin position="75"/>
        <end position="92"/>
    </location>
</feature>
<name>C4JRR4_UNCRE</name>